<dbReference type="EMBL" id="QJRO01000006">
    <property type="protein sequence ID" value="PYB82436.1"/>
    <property type="molecule type" value="Genomic_DNA"/>
</dbReference>
<dbReference type="AlphaFoldDB" id="A0A2V4IY09"/>
<dbReference type="InterPro" id="IPR022385">
    <property type="entry name" value="Rhs_assc_core"/>
</dbReference>
<name>A0A2V4IY09_9PSED</name>
<dbReference type="Proteomes" id="UP000247620">
    <property type="component" value="Unassembled WGS sequence"/>
</dbReference>
<gene>
    <name evidence="1" type="ORF">DMX07_12265</name>
</gene>
<comment type="caution">
    <text evidence="1">The sequence shown here is derived from an EMBL/GenBank/DDBJ whole genome shotgun (WGS) entry which is preliminary data.</text>
</comment>
<evidence type="ECO:0008006" key="3">
    <source>
        <dbReference type="Google" id="ProtNLM"/>
    </source>
</evidence>
<reference evidence="1 2" key="1">
    <citation type="submission" date="2018-06" db="EMBL/GenBank/DDBJ databases">
        <title>Pseudomonas diversity within urban Lake Michigan freshwaters.</title>
        <authorList>
            <person name="Batrich M."/>
            <person name="Hatzopoulos T."/>
            <person name="Putonti C."/>
        </authorList>
    </citation>
    <scope>NUCLEOTIDE SEQUENCE [LARGE SCALE GENOMIC DNA]</scope>
    <source>
        <strain evidence="1 2">LBp-160603</strain>
    </source>
</reference>
<accession>A0A2V4IY09</accession>
<evidence type="ECO:0000313" key="1">
    <source>
        <dbReference type="EMBL" id="PYB82436.1"/>
    </source>
</evidence>
<dbReference type="Gene3D" id="2.180.10.10">
    <property type="entry name" value="RHS repeat-associated core"/>
    <property type="match status" value="1"/>
</dbReference>
<protein>
    <recommendedName>
        <fullName evidence="3">RHS repeat-associated core domain-containing protein</fullName>
    </recommendedName>
</protein>
<sequence length="270" mass="30089">MPHPPDSASFGGKTLKMSDAFRLLATDAQCSTVHHCSAWASTSMAYTVYGHTPSASYPTLMYAGKLRERSGFYSLGNGYRIYNPVLMRFHSADVLSPFLAGGINTYTYCEGNPVGWQDPSGHNRGRKRSFIPLPTIVEESTTTTKPTLLAYPIEEAVNSVLKAPIDAFPQHMQKNIKTINEQKSNILKTKAEINKYSTSITYASTPTNKAPLPVSVLLTYITMNKEIQHTHKTIKHNATHSLFHYIRTMPMESFIETARKIQAIRNVESA</sequence>
<evidence type="ECO:0000313" key="2">
    <source>
        <dbReference type="Proteomes" id="UP000247620"/>
    </source>
</evidence>
<proteinExistence type="predicted"/>
<dbReference type="NCBIfam" id="TIGR03696">
    <property type="entry name" value="Rhs_assc_core"/>
    <property type="match status" value="1"/>
</dbReference>
<organism evidence="1 2">
    <name type="scientific">Pseudomonas soli</name>
    <dbReference type="NCBI Taxonomy" id="1306993"/>
    <lineage>
        <taxon>Bacteria</taxon>
        <taxon>Pseudomonadati</taxon>
        <taxon>Pseudomonadota</taxon>
        <taxon>Gammaproteobacteria</taxon>
        <taxon>Pseudomonadales</taxon>
        <taxon>Pseudomonadaceae</taxon>
        <taxon>Pseudomonas</taxon>
    </lineage>
</organism>